<sequence>MRFITKSLIGALVLLLIGWAPAQVKNKEERGSRAKIIRVEPSLLRVNLKATTGNPGKSKYPLSESFESTFPPYGWTVVTNGVAGNNGWQQTSLQAHTGTYSVYHNDDNADCSSWLISPPLVISDPDTLLSFWQYQNYGSYYVYHGIWVDTTAGTDTTNFLELQSLPAGTEYTWEEVQINLSAFVGDTITIAFKYQGDWADEWYIDDVSGPEVLLPDTVGPAISIIKAPSHHFYTGVGDSVFAVITDPSGVSGADLYYSTDIGVSWNLIPMSNVVGDTFYAIIPVVDRGSKILWYILAQDNDGNSTITNIYIYNIMPSGENLIVYSSGTEINPYLNAIWATGIEPSPDIMYSEDVPTYADSLPLWTTIYWGEIYSLSDGGQNALINFLKSGTGSDRKHLIISGDDIGWNERGTEFYNLWLRARYIKDDLSSSTDNDTIVGITGDGISDGMPQFTVSSSYPDMVEPYSPYGDMDISWKFLIATTGDSVNTAGGLAYNGLTYIAEYLPYEISEIDSQKYVDTLILRIHNFNSTAGLPPIADWANTQWPPSTTVNIGDSTELIFGQIWEPGLTDVGSDINKDSIRAQLGFGPDGSI</sequence>
<dbReference type="Gene3D" id="2.60.120.260">
    <property type="entry name" value="Galactose-binding domain-like"/>
    <property type="match status" value="1"/>
</dbReference>
<dbReference type="EMBL" id="DRTX01000161">
    <property type="protein sequence ID" value="HHF53351.1"/>
    <property type="molecule type" value="Genomic_DNA"/>
</dbReference>
<dbReference type="NCBIfam" id="NF038128">
    <property type="entry name" value="choice_anch_J"/>
    <property type="match status" value="1"/>
</dbReference>
<protein>
    <submittedName>
        <fullName evidence="1">Uncharacterized protein</fullName>
    </submittedName>
</protein>
<feature type="non-terminal residue" evidence="1">
    <location>
        <position position="592"/>
    </location>
</feature>
<dbReference type="Proteomes" id="UP000886050">
    <property type="component" value="Unassembled WGS sequence"/>
</dbReference>
<dbReference type="SUPFAM" id="SSF49899">
    <property type="entry name" value="Concanavalin A-like lectins/glucanases"/>
    <property type="match status" value="1"/>
</dbReference>
<organism evidence="1">
    <name type="scientific">candidate division WOR-3 bacterium</name>
    <dbReference type="NCBI Taxonomy" id="2052148"/>
    <lineage>
        <taxon>Bacteria</taxon>
        <taxon>Bacteria division WOR-3</taxon>
    </lineage>
</organism>
<gene>
    <name evidence="1" type="ORF">ENL43_03190</name>
</gene>
<comment type="caution">
    <text evidence="1">The sequence shown here is derived from an EMBL/GenBank/DDBJ whole genome shotgun (WGS) entry which is preliminary data.</text>
</comment>
<reference evidence="1" key="1">
    <citation type="journal article" date="2020" name="mSystems">
        <title>Genome- and Community-Level Interaction Insights into Carbon Utilization and Element Cycling Functions of Hydrothermarchaeota in Hydrothermal Sediment.</title>
        <authorList>
            <person name="Zhou Z."/>
            <person name="Liu Y."/>
            <person name="Xu W."/>
            <person name="Pan J."/>
            <person name="Luo Z.H."/>
            <person name="Li M."/>
        </authorList>
    </citation>
    <scope>NUCLEOTIDE SEQUENCE [LARGE SCALE GENOMIC DNA]</scope>
    <source>
        <strain evidence="1">HyVt-96</strain>
    </source>
</reference>
<proteinExistence type="predicted"/>
<evidence type="ECO:0000313" key="1">
    <source>
        <dbReference type="EMBL" id="HHF53351.1"/>
    </source>
</evidence>
<name>A0A7V5LTI2_UNCW3</name>
<dbReference type="AlphaFoldDB" id="A0A7V5LTI2"/>
<accession>A0A7V5LTI2</accession>
<dbReference type="InterPro" id="IPR013320">
    <property type="entry name" value="ConA-like_dom_sf"/>
</dbReference>